<feature type="region of interest" description="Disordered" evidence="1">
    <location>
        <begin position="264"/>
        <end position="305"/>
    </location>
</feature>
<dbReference type="AlphaFoldDB" id="A0A6C0ENJ1"/>
<evidence type="ECO:0000313" key="2">
    <source>
        <dbReference type="EMBL" id="QHT29910.1"/>
    </source>
</evidence>
<name>A0A6C0ENJ1_9ZZZZ</name>
<protein>
    <submittedName>
        <fullName evidence="2">Uncharacterized protein</fullName>
    </submittedName>
</protein>
<reference evidence="2" key="1">
    <citation type="journal article" date="2020" name="Nature">
        <title>Giant virus diversity and host interactions through global metagenomics.</title>
        <authorList>
            <person name="Schulz F."/>
            <person name="Roux S."/>
            <person name="Paez-Espino D."/>
            <person name="Jungbluth S."/>
            <person name="Walsh D.A."/>
            <person name="Denef V.J."/>
            <person name="McMahon K.D."/>
            <person name="Konstantinidis K.T."/>
            <person name="Eloe-Fadrosh E.A."/>
            <person name="Kyrpides N.C."/>
            <person name="Woyke T."/>
        </authorList>
    </citation>
    <scope>NUCLEOTIDE SEQUENCE</scope>
    <source>
        <strain evidence="2">GVMAG-M-3300009068-24</strain>
    </source>
</reference>
<feature type="compositionally biased region" description="Basic residues" evidence="1">
    <location>
        <begin position="264"/>
        <end position="274"/>
    </location>
</feature>
<feature type="compositionally biased region" description="Basic residues" evidence="1">
    <location>
        <begin position="284"/>
        <end position="305"/>
    </location>
</feature>
<sequence>MATFVERPAVRVDAFQVHKASENINYKKLLSAYTNSMGGREALLARADFSITMDIHINRYMTSLVNTDDGIDQETLEQQRKLLDKILKNRLSSQIYTIKDTSLDFKAGIFYTLIYVKEQSPAFQRAYIEAFIQDCTTAYEGTDGMTCVIGALERIMLSLVSAIQAMRSLGEEKPEWDDLVDAITSTPQKKILELIQAWYKEHKVGDDGKATGFAEDEAKIRATARQANLKSYLLRSYPEHEALIEEKMQGLEYDDDDFKVLYGGRRRRRVKRQTRVRDTNHSVSKPHPKGKRYRKNKTRKLKRRS</sequence>
<organism evidence="2">
    <name type="scientific">viral metagenome</name>
    <dbReference type="NCBI Taxonomy" id="1070528"/>
    <lineage>
        <taxon>unclassified sequences</taxon>
        <taxon>metagenomes</taxon>
        <taxon>organismal metagenomes</taxon>
    </lineage>
</organism>
<dbReference type="EMBL" id="MN738885">
    <property type="protein sequence ID" value="QHT29910.1"/>
    <property type="molecule type" value="Genomic_DNA"/>
</dbReference>
<accession>A0A6C0ENJ1</accession>
<proteinExistence type="predicted"/>
<evidence type="ECO:0000256" key="1">
    <source>
        <dbReference type="SAM" id="MobiDB-lite"/>
    </source>
</evidence>